<accession>X1HLE9</accession>
<proteinExistence type="predicted"/>
<dbReference type="GO" id="GO:1990904">
    <property type="term" value="C:ribonucleoprotein complex"/>
    <property type="evidence" value="ECO:0007669"/>
    <property type="project" value="TreeGrafter"/>
</dbReference>
<feature type="domain" description="TypA/BipA C-terminal" evidence="2">
    <location>
        <begin position="156"/>
        <end position="264"/>
    </location>
</feature>
<evidence type="ECO:0000313" key="3">
    <source>
        <dbReference type="EMBL" id="GAH54659.1"/>
    </source>
</evidence>
<sequence>RHLRERLFKEIEINVSLKVEETESTDTFHVSGRGELHLSILIENMRREGYEFQVSKPKVIFRHIDGEKYEPIELMTCDAPKDTMGVVMEICGKRKAKLINMIDFSDDQLRLEFKIPARGLIGFRDEFLTRTKGKGIMHHLFLNYQPYKGYIPNRSRGVLIVFESGLTSTYGLYNAQARGTLFVNSATEVYQGMIIGENRRAGDMEVNVAKKKHVTNMRASGSDEALRLEKPRQFSLEQALDYIQEDELLEITPSNIRLRKKLLDSNSRYQQKKSLKNAVNY</sequence>
<comment type="caution">
    <text evidence="3">The sequence shown here is derived from an EMBL/GenBank/DDBJ whole genome shotgun (WGS) entry which is preliminary data.</text>
</comment>
<dbReference type="Gene3D" id="2.40.50.250">
    <property type="entry name" value="bipa protein"/>
    <property type="match status" value="1"/>
</dbReference>
<dbReference type="InterPro" id="IPR042116">
    <property type="entry name" value="TypA/BipA_C"/>
</dbReference>
<dbReference type="Pfam" id="PF21018">
    <property type="entry name" value="BipA_C"/>
    <property type="match status" value="1"/>
</dbReference>
<organism evidence="3">
    <name type="scientific">marine sediment metagenome</name>
    <dbReference type="NCBI Taxonomy" id="412755"/>
    <lineage>
        <taxon>unclassified sequences</taxon>
        <taxon>metagenomes</taxon>
        <taxon>ecological metagenomes</taxon>
    </lineage>
</organism>
<dbReference type="FunFam" id="2.40.50.250:FF:000001">
    <property type="entry name" value="GTP-binding protein TypA"/>
    <property type="match status" value="1"/>
</dbReference>
<dbReference type="EMBL" id="BARU01019603">
    <property type="protein sequence ID" value="GAH54659.1"/>
    <property type="molecule type" value="Genomic_DNA"/>
</dbReference>
<reference evidence="3" key="1">
    <citation type="journal article" date="2014" name="Front. Microbiol.">
        <title>High frequency of phylogenetically diverse reductive dehalogenase-homologous genes in deep subseafloor sedimentary metagenomes.</title>
        <authorList>
            <person name="Kawai M."/>
            <person name="Futagami T."/>
            <person name="Toyoda A."/>
            <person name="Takaki Y."/>
            <person name="Nishi S."/>
            <person name="Hori S."/>
            <person name="Arai W."/>
            <person name="Tsubouchi T."/>
            <person name="Morono Y."/>
            <person name="Uchiyama I."/>
            <person name="Ito T."/>
            <person name="Fujiyama A."/>
            <person name="Inagaki F."/>
            <person name="Takami H."/>
        </authorList>
    </citation>
    <scope>NUCLEOTIDE SEQUENCE</scope>
    <source>
        <strain evidence="3">Expedition CK06-06</strain>
    </source>
</reference>
<dbReference type="InterPro" id="IPR000640">
    <property type="entry name" value="EFG_V-like"/>
</dbReference>
<protein>
    <submittedName>
        <fullName evidence="3">Uncharacterized protein</fullName>
    </submittedName>
</protein>
<dbReference type="Gene3D" id="3.30.70.870">
    <property type="entry name" value="Elongation Factor G (Translational Gtpase), domain 3"/>
    <property type="match status" value="1"/>
</dbReference>
<name>X1HLE9_9ZZZZ</name>
<feature type="domain" description="Elongation factor EFG" evidence="1">
    <location>
        <begin position="68"/>
        <end position="153"/>
    </location>
</feature>
<dbReference type="Gene3D" id="3.30.70.240">
    <property type="match status" value="1"/>
</dbReference>
<gene>
    <name evidence="3" type="ORF">S03H2_32269</name>
</gene>
<dbReference type="GO" id="GO:0003924">
    <property type="term" value="F:GTPase activity"/>
    <property type="evidence" value="ECO:0007669"/>
    <property type="project" value="TreeGrafter"/>
</dbReference>
<dbReference type="GO" id="GO:0005829">
    <property type="term" value="C:cytosol"/>
    <property type="evidence" value="ECO:0007669"/>
    <property type="project" value="TreeGrafter"/>
</dbReference>
<dbReference type="PANTHER" id="PTHR42908:SF8">
    <property type="entry name" value="TR-TYPE G DOMAIN-CONTAINING PROTEIN"/>
    <property type="match status" value="1"/>
</dbReference>
<dbReference type="InterPro" id="IPR035647">
    <property type="entry name" value="EFG_III/V"/>
</dbReference>
<dbReference type="PANTHER" id="PTHR42908">
    <property type="entry name" value="TRANSLATION ELONGATION FACTOR-RELATED"/>
    <property type="match status" value="1"/>
</dbReference>
<dbReference type="Pfam" id="PF00679">
    <property type="entry name" value="EFG_C"/>
    <property type="match status" value="1"/>
</dbReference>
<dbReference type="AlphaFoldDB" id="X1HLE9"/>
<dbReference type="InterPro" id="IPR035651">
    <property type="entry name" value="BipA_V"/>
</dbReference>
<feature type="non-terminal residue" evidence="3">
    <location>
        <position position="1"/>
    </location>
</feature>
<dbReference type="SUPFAM" id="SSF54980">
    <property type="entry name" value="EF-G C-terminal domain-like"/>
    <property type="match status" value="2"/>
</dbReference>
<dbReference type="InterPro" id="IPR048876">
    <property type="entry name" value="BipA_C"/>
</dbReference>
<evidence type="ECO:0000259" key="2">
    <source>
        <dbReference type="Pfam" id="PF21018"/>
    </source>
</evidence>
<dbReference type="CDD" id="cd03710">
    <property type="entry name" value="BipA_TypA_C"/>
    <property type="match status" value="1"/>
</dbReference>
<dbReference type="FunFam" id="3.30.70.240:FF:000002">
    <property type="entry name" value="GTP-binding protein TypA"/>
    <property type="match status" value="1"/>
</dbReference>
<evidence type="ECO:0000259" key="1">
    <source>
        <dbReference type="Pfam" id="PF00679"/>
    </source>
</evidence>